<dbReference type="OrthoDB" id="5697472at2"/>
<dbReference type="InterPro" id="IPR006905">
    <property type="entry name" value="Flavin_halogenase"/>
</dbReference>
<dbReference type="SUPFAM" id="SSF51905">
    <property type="entry name" value="FAD/NAD(P)-binding domain"/>
    <property type="match status" value="1"/>
</dbReference>
<dbReference type="Proteomes" id="UP000315673">
    <property type="component" value="Chromosome"/>
</dbReference>
<dbReference type="PANTHER" id="PTHR43747">
    <property type="entry name" value="FAD-BINDING PROTEIN"/>
    <property type="match status" value="1"/>
</dbReference>
<gene>
    <name evidence="1" type="ORF">FPZ24_12845</name>
</gene>
<evidence type="ECO:0000313" key="1">
    <source>
        <dbReference type="EMBL" id="QDZ08253.1"/>
    </source>
</evidence>
<dbReference type="AlphaFoldDB" id="A0A5B8LJA5"/>
<evidence type="ECO:0000313" key="2">
    <source>
        <dbReference type="Proteomes" id="UP000315673"/>
    </source>
</evidence>
<reference evidence="1 2" key="1">
    <citation type="submission" date="2019-07" db="EMBL/GenBank/DDBJ databases">
        <title>Full genome sequence of Sphingomonas sp. 4R-6-7(HKS19).</title>
        <authorList>
            <person name="Im W.-T."/>
        </authorList>
    </citation>
    <scope>NUCLEOTIDE SEQUENCE [LARGE SCALE GENOMIC DNA]</scope>
    <source>
        <strain evidence="1 2">HKS19</strain>
    </source>
</reference>
<accession>A0A5B8LJA5</accession>
<dbReference type="Pfam" id="PF04820">
    <property type="entry name" value="Trp_halogenase"/>
    <property type="match status" value="1"/>
</dbReference>
<proteinExistence type="predicted"/>
<organism evidence="1 2">
    <name type="scientific">Sphingomonas panacisoli</name>
    <dbReference type="NCBI Taxonomy" id="1813879"/>
    <lineage>
        <taxon>Bacteria</taxon>
        <taxon>Pseudomonadati</taxon>
        <taxon>Pseudomonadota</taxon>
        <taxon>Alphaproteobacteria</taxon>
        <taxon>Sphingomonadales</taxon>
        <taxon>Sphingomonadaceae</taxon>
        <taxon>Sphingomonas</taxon>
    </lineage>
</organism>
<dbReference type="GO" id="GO:0004497">
    <property type="term" value="F:monooxygenase activity"/>
    <property type="evidence" value="ECO:0007669"/>
    <property type="project" value="InterPro"/>
</dbReference>
<dbReference type="EMBL" id="CP042306">
    <property type="protein sequence ID" value="QDZ08253.1"/>
    <property type="molecule type" value="Genomic_DNA"/>
</dbReference>
<dbReference type="Gene3D" id="3.50.50.60">
    <property type="entry name" value="FAD/NAD(P)-binding domain"/>
    <property type="match status" value="1"/>
</dbReference>
<name>A0A5B8LJA5_9SPHN</name>
<dbReference type="InterPro" id="IPR036188">
    <property type="entry name" value="FAD/NAD-bd_sf"/>
</dbReference>
<sequence>MTRVVILGRDAPLWLAACVLQAALRAAGVVVTAIELPSKLYPSDVYATLPGIEALHARLGLDERDLLRGTRGAFSLGQNIVDMLGGNPAFLNAYGGYGTAIDGADFFGYWVKGRDAGLPAGFEDFSLTAAAARQGRVMIPDEASEVYGRADYGYHLPAIAYAGGLKSVATRTGITVLSANHIAVERDETGDLIALVADGQRIAGDLFVDATGDDAALIEKTLGIAQDSWRTHFPVDRMFVARGPAFDPIPTYAELRAWHGGWTALYPGQAATHVVHAFASSLIGDEDALRGAGSASGLALSDAVLRPSDPGCRTEPWAHNCVAIGGAACALDPVHNLDLHALQLGLIALLTHFPAGADAAPSRAEYNRVMRGSFERLRDYQAAFYALAPFPGLFWHAGRAAEPPATLAHIIATFHARGELPPMEEDSIPFDHWRAMLTGLGVVPVSWPPRIDATDDAEVAAQFRRMLGFVKDAVSRQPTHAQALGHG</sequence>
<dbReference type="PANTHER" id="PTHR43747:SF4">
    <property type="entry name" value="FLAVIN-DEPENDENT TRYPTOPHAN HALOGENASE"/>
    <property type="match status" value="1"/>
</dbReference>
<keyword evidence="2" id="KW-1185">Reference proteome</keyword>
<dbReference type="InterPro" id="IPR050816">
    <property type="entry name" value="Flavin-dep_Halogenase_NPB"/>
</dbReference>
<dbReference type="RefSeq" id="WP_146572590.1">
    <property type="nucleotide sequence ID" value="NZ_CP042306.1"/>
</dbReference>
<protein>
    <submittedName>
        <fullName evidence="1">Tryptophan 7-halogenase</fullName>
    </submittedName>
</protein>
<dbReference type="KEGG" id="spai:FPZ24_12845"/>